<dbReference type="GO" id="GO:0017001">
    <property type="term" value="P:antibiotic catabolic process"/>
    <property type="evidence" value="ECO:0007669"/>
    <property type="project" value="UniProtKB-ARBA"/>
</dbReference>
<dbReference type="InterPro" id="IPR001279">
    <property type="entry name" value="Metallo-B-lactamas"/>
</dbReference>
<evidence type="ECO:0000313" key="4">
    <source>
        <dbReference type="EMBL" id="TXH78344.1"/>
    </source>
</evidence>
<feature type="chain" id="PRO_5023037713" evidence="2">
    <location>
        <begin position="44"/>
        <end position="342"/>
    </location>
</feature>
<keyword evidence="4" id="KW-0378">Hydrolase</keyword>
<comment type="caution">
    <text evidence="4">The sequence shown here is derived from an EMBL/GenBank/DDBJ whole genome shotgun (WGS) entry which is preliminary data.</text>
</comment>
<evidence type="ECO:0000256" key="1">
    <source>
        <dbReference type="ARBA" id="ARBA00005250"/>
    </source>
</evidence>
<dbReference type="RefSeq" id="WP_276662669.1">
    <property type="nucleotide sequence ID" value="NZ_SSFD01000393.1"/>
</dbReference>
<dbReference type="PANTHER" id="PTHR42951:SF4">
    <property type="entry name" value="ACYL-COENZYME A THIOESTERASE MBLAC2"/>
    <property type="match status" value="1"/>
</dbReference>
<dbReference type="EMBL" id="SSFD01000393">
    <property type="protein sequence ID" value="TXH78344.1"/>
    <property type="molecule type" value="Genomic_DNA"/>
</dbReference>
<dbReference type="AlphaFoldDB" id="A0A5C7S393"/>
<feature type="signal peptide" evidence="2">
    <location>
        <begin position="1"/>
        <end position="43"/>
    </location>
</feature>
<evidence type="ECO:0000313" key="5">
    <source>
        <dbReference type="Proteomes" id="UP000321192"/>
    </source>
</evidence>
<evidence type="ECO:0000256" key="2">
    <source>
        <dbReference type="SAM" id="SignalP"/>
    </source>
</evidence>
<dbReference type="InterPro" id="IPR030811">
    <property type="entry name" value="SoxH-rel_PQQ_1"/>
</dbReference>
<dbReference type="PANTHER" id="PTHR42951">
    <property type="entry name" value="METALLO-BETA-LACTAMASE DOMAIN-CONTAINING"/>
    <property type="match status" value="1"/>
</dbReference>
<accession>A0A5C7S393</accession>
<dbReference type="SUPFAM" id="SSF56281">
    <property type="entry name" value="Metallo-hydrolase/oxidoreductase"/>
    <property type="match status" value="1"/>
</dbReference>
<dbReference type="InterPro" id="IPR036866">
    <property type="entry name" value="RibonucZ/Hydroxyglut_hydro"/>
</dbReference>
<evidence type="ECO:0000259" key="3">
    <source>
        <dbReference type="SMART" id="SM00849"/>
    </source>
</evidence>
<name>A0A5C7S393_THASP</name>
<feature type="domain" description="Metallo-beta-lactamase" evidence="3">
    <location>
        <begin position="81"/>
        <end position="261"/>
    </location>
</feature>
<comment type="similarity">
    <text evidence="1">Belongs to the metallo-beta-lactamase superfamily. Class-B beta-lactamase family.</text>
</comment>
<dbReference type="NCBIfam" id="TIGR04558">
    <property type="entry name" value="SoxH_rel_PQQ_1"/>
    <property type="match status" value="1"/>
</dbReference>
<proteinExistence type="inferred from homology"/>
<dbReference type="GO" id="GO:0016787">
    <property type="term" value="F:hydrolase activity"/>
    <property type="evidence" value="ECO:0007669"/>
    <property type="project" value="UniProtKB-KW"/>
</dbReference>
<sequence length="342" mass="36871">MSRPASCAPALQRRPAARALRTLLAGLLVALCALLLTALPAHAEDFAGDFNYRLQPRELAPGAWVVVGLKEDFSFANGGNIVNTGFIVGREGVIVIDTGSSKRYGEQMLAAIRRVTPLPIVLTVNTHHHPDHFLGNQAFPRATLAALPETIAALRSEGEGFNANMYRLNGDWMRDTEVVVPERALAAGRQRIGGRDVELVALGGHTVADLVVIDHDSGTVYAADLLFNGRAPTTPHADIARWLAALDTLEGLPARRWVPGHGEPATDLAPLRQTRDYLGWLAQAIRTGAESGQDMTELFQTPIPPRFAGLALVEAEFRRSVVHLFPAAEQAVLEAASNKASR</sequence>
<protein>
    <submittedName>
        <fullName evidence="4">Quinoprotein relay system zinc metallohydrolase 1</fullName>
    </submittedName>
</protein>
<dbReference type="InterPro" id="IPR050855">
    <property type="entry name" value="NDM-1-like"/>
</dbReference>
<keyword evidence="2" id="KW-0732">Signal</keyword>
<dbReference type="Gene3D" id="3.60.15.10">
    <property type="entry name" value="Ribonuclease Z/Hydroxyacylglutathione hydrolase-like"/>
    <property type="match status" value="1"/>
</dbReference>
<reference evidence="4 5" key="1">
    <citation type="submission" date="2018-09" db="EMBL/GenBank/DDBJ databases">
        <title>Metagenome Assembled Genomes from an Advanced Water Purification Facility.</title>
        <authorList>
            <person name="Stamps B.W."/>
            <person name="Spear J.R."/>
        </authorList>
    </citation>
    <scope>NUCLEOTIDE SEQUENCE [LARGE SCALE GENOMIC DNA]</scope>
    <source>
        <strain evidence="4">Bin_27_1</strain>
    </source>
</reference>
<dbReference type="Proteomes" id="UP000321192">
    <property type="component" value="Unassembled WGS sequence"/>
</dbReference>
<gene>
    <name evidence="4" type="ORF">E6Q80_22890</name>
</gene>
<dbReference type="Pfam" id="PF00753">
    <property type="entry name" value="Lactamase_B"/>
    <property type="match status" value="1"/>
</dbReference>
<dbReference type="SMART" id="SM00849">
    <property type="entry name" value="Lactamase_B"/>
    <property type="match status" value="1"/>
</dbReference>
<dbReference type="CDD" id="cd16282">
    <property type="entry name" value="metallo-hydrolase-like_MBL-fold"/>
    <property type="match status" value="1"/>
</dbReference>
<organism evidence="4 5">
    <name type="scientific">Thauera aminoaromatica</name>
    <dbReference type="NCBI Taxonomy" id="164330"/>
    <lineage>
        <taxon>Bacteria</taxon>
        <taxon>Pseudomonadati</taxon>
        <taxon>Pseudomonadota</taxon>
        <taxon>Betaproteobacteria</taxon>
        <taxon>Rhodocyclales</taxon>
        <taxon>Zoogloeaceae</taxon>
        <taxon>Thauera</taxon>
    </lineage>
</organism>